<dbReference type="GO" id="GO:0046872">
    <property type="term" value="F:metal ion binding"/>
    <property type="evidence" value="ECO:0007669"/>
    <property type="project" value="UniProtKB-KW"/>
</dbReference>
<evidence type="ECO:0000259" key="3">
    <source>
        <dbReference type="Pfam" id="PF10418"/>
    </source>
</evidence>
<keyword evidence="1" id="KW-0285">Flavoprotein</keyword>
<dbReference type="GO" id="GO:0050660">
    <property type="term" value="F:flavin adenine dinucleotide binding"/>
    <property type="evidence" value="ECO:0007669"/>
    <property type="project" value="InterPro"/>
</dbReference>
<keyword evidence="2" id="KW-0411">Iron-sulfur</keyword>
<dbReference type="NCBIfam" id="NF004862">
    <property type="entry name" value="PRK06222.1"/>
    <property type="match status" value="1"/>
</dbReference>
<dbReference type="AlphaFoldDB" id="A0A656YYI2"/>
<evidence type="ECO:0000313" key="5">
    <source>
        <dbReference type="Proteomes" id="UP000070257"/>
    </source>
</evidence>
<evidence type="ECO:0000313" key="4">
    <source>
        <dbReference type="EMBL" id="KXA98961.1"/>
    </source>
</evidence>
<dbReference type="Pfam" id="PF10418">
    <property type="entry name" value="DHODB_Fe-S_bind"/>
    <property type="match status" value="1"/>
</dbReference>
<organism evidence="4 5">
    <name type="scientific">candidate division MSBL1 archaeon SCGC-AAA259J03</name>
    <dbReference type="NCBI Taxonomy" id="1698269"/>
    <lineage>
        <taxon>Archaea</taxon>
        <taxon>Methanobacteriati</taxon>
        <taxon>Methanobacteriota</taxon>
        <taxon>candidate division MSBL1</taxon>
    </lineage>
</organism>
<dbReference type="GO" id="GO:0004324">
    <property type="term" value="F:ferredoxin-NADP+ reductase activity"/>
    <property type="evidence" value="ECO:0007669"/>
    <property type="project" value="UniProtKB-EC"/>
</dbReference>
<protein>
    <submittedName>
        <fullName evidence="4">Ferredoxin-NADP reductase</fullName>
        <ecNumber evidence="4">1.18.1.2</ecNumber>
    </submittedName>
</protein>
<dbReference type="InterPro" id="IPR039261">
    <property type="entry name" value="FNR_nucleotide-bd"/>
</dbReference>
<dbReference type="InterPro" id="IPR050353">
    <property type="entry name" value="PyrK_electron_transfer"/>
</dbReference>
<comment type="cofactor">
    <cofactor evidence="2">
        <name>[2Fe-2S] cluster</name>
        <dbReference type="ChEBI" id="CHEBI:190135"/>
    </cofactor>
    <text evidence="2">Binds 1 [2Fe-2S] cluster per subunit.</text>
</comment>
<keyword evidence="2" id="KW-0408">Iron</keyword>
<proteinExistence type="predicted"/>
<keyword evidence="4" id="KW-0560">Oxidoreductase</keyword>
<dbReference type="InterPro" id="IPR019480">
    <property type="entry name" value="Dihydroorotate_DH_Fe-S-bd"/>
</dbReference>
<dbReference type="SUPFAM" id="SSF52343">
    <property type="entry name" value="Ferredoxin reductase-like, C-terminal NADP-linked domain"/>
    <property type="match status" value="1"/>
</dbReference>
<dbReference type="PIRSF" id="PIRSF006816">
    <property type="entry name" value="Cyc3_hyd_g"/>
    <property type="match status" value="1"/>
</dbReference>
<dbReference type="CDD" id="cd06219">
    <property type="entry name" value="DHOD_e_trans_like1"/>
    <property type="match status" value="1"/>
</dbReference>
<gene>
    <name evidence="4" type="ORF">AKJ39_00135</name>
</gene>
<evidence type="ECO:0000256" key="1">
    <source>
        <dbReference type="PIRSR" id="PIRSR006816-1"/>
    </source>
</evidence>
<sequence>MTEIEVKAPLVADKIKPGQFIVIRMHEKGERVPLTFYKKDEKNGTVSMIFQKVGKSTYELSTYEEGDELLDVVGPMGTPAEIKKYGTVVCIGGGVGTPEVFPVAKALKKAGNNVIVISGFRTKDLVICENEMDKKCADELHITTDDGTYGRKGFTTDVLKELIEEKDIDLVHAVGPPIMMKIIADITEEHDIPTRVSLNSIMLDATGMCGSCRVEVCGEMKLACVDGPEFDAHEVNFEELMDRITMFEEQEKQALENWKDKHKGCDCQ</sequence>
<dbReference type="GO" id="GO:0051537">
    <property type="term" value="F:2 iron, 2 sulfur cluster binding"/>
    <property type="evidence" value="ECO:0007669"/>
    <property type="project" value="UniProtKB-KW"/>
</dbReference>
<feature type="binding site" evidence="2">
    <location>
        <position position="224"/>
    </location>
    <ligand>
        <name>[2Fe-2S] cluster</name>
        <dbReference type="ChEBI" id="CHEBI:190135"/>
    </ligand>
</feature>
<dbReference type="PANTHER" id="PTHR43513:SF3">
    <property type="entry name" value="DIHYDROOROTATE DEHYDROGENASE B (NAD(+)), ELECTRON TRANSFER SUBUNIT-RELATED"/>
    <property type="match status" value="1"/>
</dbReference>
<keyword evidence="2" id="KW-0479">Metal-binding</keyword>
<name>A0A656YYI2_9EURY</name>
<dbReference type="PANTHER" id="PTHR43513">
    <property type="entry name" value="DIHYDROOROTATE DEHYDROGENASE B (NAD(+)), ELECTRON TRANSFER SUBUNIT"/>
    <property type="match status" value="1"/>
</dbReference>
<comment type="cofactor">
    <cofactor evidence="1">
        <name>FAD</name>
        <dbReference type="ChEBI" id="CHEBI:57692"/>
    </cofactor>
    <text evidence="1">Binds 1 FAD per subunit.</text>
</comment>
<dbReference type="InterPro" id="IPR017938">
    <property type="entry name" value="Riboflavin_synthase-like_b-brl"/>
</dbReference>
<dbReference type="InterPro" id="IPR012165">
    <property type="entry name" value="Cyt_c3_hydrogenase_gsu"/>
</dbReference>
<keyword evidence="1" id="KW-0274">FAD</keyword>
<dbReference type="Gene3D" id="2.40.30.10">
    <property type="entry name" value="Translation factors"/>
    <property type="match status" value="1"/>
</dbReference>
<feature type="binding site" evidence="2">
    <location>
        <position position="212"/>
    </location>
    <ligand>
        <name>[2Fe-2S] cluster</name>
        <dbReference type="ChEBI" id="CHEBI:190135"/>
    </ligand>
</feature>
<dbReference type="GO" id="GO:0006221">
    <property type="term" value="P:pyrimidine nucleotide biosynthetic process"/>
    <property type="evidence" value="ECO:0007669"/>
    <property type="project" value="InterPro"/>
</dbReference>
<feature type="domain" description="Dihydroorotate dehydrogenase electron transfer subunit iron-sulphur cluster binding" evidence="3">
    <location>
        <begin position="199"/>
        <end position="235"/>
    </location>
</feature>
<accession>A0A656YYI2</accession>
<dbReference type="SUPFAM" id="SSF63380">
    <property type="entry name" value="Riboflavin synthase domain-like"/>
    <property type="match status" value="1"/>
</dbReference>
<comment type="caution">
    <text evidence="4">The sequence shown here is derived from an EMBL/GenBank/DDBJ whole genome shotgun (WGS) entry which is preliminary data.</text>
</comment>
<dbReference type="EMBL" id="LHXT01000001">
    <property type="protein sequence ID" value="KXA98961.1"/>
    <property type="molecule type" value="Genomic_DNA"/>
</dbReference>
<keyword evidence="2" id="KW-0001">2Fe-2S</keyword>
<dbReference type="EC" id="1.18.1.2" evidence="4"/>
<feature type="binding site" evidence="2">
    <location>
        <position position="209"/>
    </location>
    <ligand>
        <name>[2Fe-2S] cluster</name>
        <dbReference type="ChEBI" id="CHEBI:190135"/>
    </ligand>
</feature>
<reference evidence="4 5" key="1">
    <citation type="journal article" date="2016" name="Sci. Rep.">
        <title>Metabolic traits of an uncultured archaeal lineage -MSBL1- from brine pools of the Red Sea.</title>
        <authorList>
            <person name="Mwirichia R."/>
            <person name="Alam I."/>
            <person name="Rashid M."/>
            <person name="Vinu M."/>
            <person name="Ba-Alawi W."/>
            <person name="Anthony Kamau A."/>
            <person name="Kamanda Ngugi D."/>
            <person name="Goker M."/>
            <person name="Klenk H.P."/>
            <person name="Bajic V."/>
            <person name="Stingl U."/>
        </authorList>
    </citation>
    <scope>NUCLEOTIDE SEQUENCE [LARGE SCALE GENOMIC DNA]</scope>
    <source>
        <strain evidence="4">SCGC-AAA259J03</strain>
    </source>
</reference>
<feature type="binding site" evidence="1">
    <location>
        <begin position="49"/>
        <end position="51"/>
    </location>
    <ligand>
        <name>FAD</name>
        <dbReference type="ChEBI" id="CHEBI:57692"/>
    </ligand>
</feature>
<dbReference type="Proteomes" id="UP000070257">
    <property type="component" value="Unassembled WGS sequence"/>
</dbReference>
<keyword evidence="5" id="KW-1185">Reference proteome</keyword>
<dbReference type="Gene3D" id="3.40.50.80">
    <property type="entry name" value="Nucleotide-binding domain of ferredoxin-NADP reductase (FNR) module"/>
    <property type="match status" value="1"/>
</dbReference>
<evidence type="ECO:0000256" key="2">
    <source>
        <dbReference type="PIRSR" id="PIRSR006816-2"/>
    </source>
</evidence>